<evidence type="ECO:0000256" key="3">
    <source>
        <dbReference type="ARBA" id="ARBA00022793"/>
    </source>
</evidence>
<reference evidence="10 11" key="1">
    <citation type="journal article" date="2024" name="IMA Fungus">
        <title>IMA Genome - F19 : A genome assembly and annotation guide to empower mycologists, including annotated draft genome sequences of Ceratocystis pirilliformis, Diaporthe australafricana, Fusarium ophioides, Paecilomyces lecythidis, and Sporothrix stenoceras.</title>
        <authorList>
            <person name="Aylward J."/>
            <person name="Wilson A.M."/>
            <person name="Visagie C.M."/>
            <person name="Spraker J."/>
            <person name="Barnes I."/>
            <person name="Buitendag C."/>
            <person name="Ceriani C."/>
            <person name="Del Mar Angel L."/>
            <person name="du Plessis D."/>
            <person name="Fuchs T."/>
            <person name="Gasser K."/>
            <person name="Kramer D."/>
            <person name="Li W."/>
            <person name="Munsamy K."/>
            <person name="Piso A."/>
            <person name="Price J.L."/>
            <person name="Sonnekus B."/>
            <person name="Thomas C."/>
            <person name="van der Nest A."/>
            <person name="van Dijk A."/>
            <person name="van Heerden A."/>
            <person name="van Vuuren N."/>
            <person name="Yilmaz N."/>
            <person name="Duong T.A."/>
            <person name="van der Merwe N.A."/>
            <person name="Wingfield M.J."/>
            <person name="Wingfield B.D."/>
        </authorList>
    </citation>
    <scope>NUCLEOTIDE SEQUENCE [LARGE SCALE GENOMIC DNA]</scope>
    <source>
        <strain evidence="10 11">CMW 18300</strain>
    </source>
</reference>
<evidence type="ECO:0000259" key="9">
    <source>
        <dbReference type="Pfam" id="PF04909"/>
    </source>
</evidence>
<name>A0ABR3WS49_9PEZI</name>
<dbReference type="EC" id="4.1.1.52" evidence="7"/>
<dbReference type="SUPFAM" id="SSF51556">
    <property type="entry name" value="Metallo-dependent hydrolases"/>
    <property type="match status" value="1"/>
</dbReference>
<organism evidence="10 11">
    <name type="scientific">Diaporthe australafricana</name>
    <dbReference type="NCBI Taxonomy" id="127596"/>
    <lineage>
        <taxon>Eukaryota</taxon>
        <taxon>Fungi</taxon>
        <taxon>Dikarya</taxon>
        <taxon>Ascomycota</taxon>
        <taxon>Pezizomycotina</taxon>
        <taxon>Sordariomycetes</taxon>
        <taxon>Sordariomycetidae</taxon>
        <taxon>Diaporthales</taxon>
        <taxon>Diaporthaceae</taxon>
        <taxon>Diaporthe</taxon>
    </lineage>
</organism>
<gene>
    <name evidence="10" type="ORF">Daus18300_006716</name>
</gene>
<dbReference type="Pfam" id="PF04909">
    <property type="entry name" value="Amidohydro_2"/>
    <property type="match status" value="1"/>
</dbReference>
<protein>
    <recommendedName>
        <fullName evidence="7">6-methylsalicylate decarboxylase</fullName>
        <ecNumber evidence="7">4.1.1.52</ecNumber>
    </recommendedName>
</protein>
<dbReference type="InterPro" id="IPR032465">
    <property type="entry name" value="ACMSD"/>
</dbReference>
<comment type="similarity">
    <text evidence="1">Belongs to the metallo-dependent hydrolases superfamily. ACMSD family.</text>
</comment>
<evidence type="ECO:0000256" key="7">
    <source>
        <dbReference type="ARBA" id="ARBA00038889"/>
    </source>
</evidence>
<evidence type="ECO:0000313" key="11">
    <source>
        <dbReference type="Proteomes" id="UP001583177"/>
    </source>
</evidence>
<sequence length="337" mass="36742">MSASRVDVHHHFVPPFYAQALVDGGGDPSGWTIPSWTLDKDVQLNKEEKIGFVFLSITAPGAGILPRGEKQASFCRQANEYSAEICSKHPEQYGFFASIPSLLDPEAAQGEIAYALDVLKADGVTLYTRYGTDNHYLGHPDFKTTWDLLESRGAVVFVHPTHPVDTALVNPSLPQPMIDYPHETTRTSVDLITSGTVRSHPNVKIILSHAGGTLPYLAQRPAAMLPYLPSATANGTAPDTALTERFVEDARSFYFDTALSSAPLTLSLLKEFARPGHVLFGSDYPYAPTPAIRMMDKFLDDREGNDGDFVRSINFQAALELFPRLAGLGIFNGSGSV</sequence>
<evidence type="ECO:0000256" key="1">
    <source>
        <dbReference type="ARBA" id="ARBA00005871"/>
    </source>
</evidence>
<comment type="catalytic activity">
    <reaction evidence="6">
        <text>6-methylsalicylate + H(+) = 3-methylphenol + CO2</text>
        <dbReference type="Rhea" id="RHEA:23112"/>
        <dbReference type="ChEBI" id="CHEBI:15378"/>
        <dbReference type="ChEBI" id="CHEBI:16526"/>
        <dbReference type="ChEBI" id="CHEBI:17231"/>
        <dbReference type="ChEBI" id="CHEBI:36658"/>
        <dbReference type="EC" id="4.1.1.52"/>
    </reaction>
    <physiologicalReaction direction="left-to-right" evidence="6">
        <dbReference type="Rhea" id="RHEA:23113"/>
    </physiologicalReaction>
</comment>
<comment type="caution">
    <text evidence="10">The sequence shown here is derived from an EMBL/GenBank/DDBJ whole genome shotgun (WGS) entry which is preliminary data.</text>
</comment>
<evidence type="ECO:0000256" key="6">
    <source>
        <dbReference type="ARBA" id="ARBA00036832"/>
    </source>
</evidence>
<evidence type="ECO:0000256" key="5">
    <source>
        <dbReference type="ARBA" id="ARBA00023239"/>
    </source>
</evidence>
<proteinExistence type="inferred from homology"/>
<accession>A0ABR3WS49</accession>
<dbReference type="Gene3D" id="3.20.20.140">
    <property type="entry name" value="Metal-dependent hydrolases"/>
    <property type="match status" value="1"/>
</dbReference>
<dbReference type="Proteomes" id="UP001583177">
    <property type="component" value="Unassembled WGS sequence"/>
</dbReference>
<keyword evidence="4" id="KW-0862">Zinc</keyword>
<dbReference type="InterPro" id="IPR032466">
    <property type="entry name" value="Metal_Hydrolase"/>
</dbReference>
<evidence type="ECO:0000256" key="2">
    <source>
        <dbReference type="ARBA" id="ARBA00022723"/>
    </source>
</evidence>
<evidence type="ECO:0000256" key="4">
    <source>
        <dbReference type="ARBA" id="ARBA00022833"/>
    </source>
</evidence>
<dbReference type="PANTHER" id="PTHR21240:SF29">
    <property type="entry name" value="AMIDOHYDROLASE-RELATED DOMAIN-CONTAINING PROTEIN"/>
    <property type="match status" value="1"/>
</dbReference>
<evidence type="ECO:0000256" key="8">
    <source>
        <dbReference type="RuleBase" id="RU366045"/>
    </source>
</evidence>
<dbReference type="EMBL" id="JAWRVE010000055">
    <property type="protein sequence ID" value="KAL1866481.1"/>
    <property type="molecule type" value="Genomic_DNA"/>
</dbReference>
<keyword evidence="5 8" id="KW-0456">Lyase</keyword>
<keyword evidence="2" id="KW-0479">Metal-binding</keyword>
<keyword evidence="3 8" id="KW-0210">Decarboxylase</keyword>
<evidence type="ECO:0000313" key="10">
    <source>
        <dbReference type="EMBL" id="KAL1866481.1"/>
    </source>
</evidence>
<dbReference type="PANTHER" id="PTHR21240">
    <property type="entry name" value="2-AMINO-3-CARBOXYLMUCONATE-6-SEMIALDEHYDE DECARBOXYLASE"/>
    <property type="match status" value="1"/>
</dbReference>
<dbReference type="InterPro" id="IPR006680">
    <property type="entry name" value="Amidohydro-rel"/>
</dbReference>
<keyword evidence="11" id="KW-1185">Reference proteome</keyword>
<feature type="domain" description="Amidohydrolase-related" evidence="9">
    <location>
        <begin position="6"/>
        <end position="301"/>
    </location>
</feature>